<reference evidence="3" key="1">
    <citation type="submission" date="2015-02" db="EMBL/GenBank/DDBJ databases">
        <title>Genome sequencing for Strongylocentrotus purpuratus.</title>
        <authorList>
            <person name="Murali S."/>
            <person name="Liu Y."/>
            <person name="Vee V."/>
            <person name="English A."/>
            <person name="Wang M."/>
            <person name="Skinner E."/>
            <person name="Han Y."/>
            <person name="Muzny D.M."/>
            <person name="Worley K.C."/>
            <person name="Gibbs R.A."/>
        </authorList>
    </citation>
    <scope>NUCLEOTIDE SEQUENCE</scope>
</reference>
<feature type="region of interest" description="Disordered" evidence="1">
    <location>
        <begin position="1"/>
        <end position="35"/>
    </location>
</feature>
<evidence type="ECO:0000313" key="2">
    <source>
        <dbReference type="EnsemblMetazoa" id="XP_030855569"/>
    </source>
</evidence>
<dbReference type="GeneID" id="105443746"/>
<reference evidence="2" key="2">
    <citation type="submission" date="2021-01" db="UniProtKB">
        <authorList>
            <consortium name="EnsemblMetazoa"/>
        </authorList>
    </citation>
    <scope>IDENTIFICATION</scope>
</reference>
<proteinExistence type="predicted"/>
<dbReference type="RefSeq" id="XP_030855569.1">
    <property type="nucleotide sequence ID" value="XM_030999709.1"/>
</dbReference>
<dbReference type="InParanoid" id="A0A7M7PRY9"/>
<organism evidence="2 3">
    <name type="scientific">Strongylocentrotus purpuratus</name>
    <name type="common">Purple sea urchin</name>
    <dbReference type="NCBI Taxonomy" id="7668"/>
    <lineage>
        <taxon>Eukaryota</taxon>
        <taxon>Metazoa</taxon>
        <taxon>Echinodermata</taxon>
        <taxon>Eleutherozoa</taxon>
        <taxon>Echinozoa</taxon>
        <taxon>Echinoidea</taxon>
        <taxon>Euechinoidea</taxon>
        <taxon>Echinacea</taxon>
        <taxon>Camarodonta</taxon>
        <taxon>Echinidea</taxon>
        <taxon>Strongylocentrotidae</taxon>
        <taxon>Strongylocentrotus</taxon>
    </lineage>
</organism>
<dbReference type="EnsemblMetazoa" id="XM_030999709">
    <property type="protein sequence ID" value="XP_030855569"/>
    <property type="gene ID" value="LOC105443746"/>
</dbReference>
<dbReference type="OrthoDB" id="10546465at2759"/>
<evidence type="ECO:0000313" key="3">
    <source>
        <dbReference type="Proteomes" id="UP000007110"/>
    </source>
</evidence>
<evidence type="ECO:0000256" key="1">
    <source>
        <dbReference type="SAM" id="MobiDB-lite"/>
    </source>
</evidence>
<keyword evidence="3" id="KW-1185">Reference proteome</keyword>
<sequence length="138" mass="15060">MAVPKLPDIPQAAAKATASSCTGLNDGIYEEPDLGESSVPTAGIVHAHEYLALDQDVPSMSRSFDEYHKYNYPEMIRSKPKVPVRACRVDNDGYLLAQSDIQGLPNPGSKVYYSSRLPESQVKGEIEISPTPKSNIHT</sequence>
<dbReference type="Proteomes" id="UP000007110">
    <property type="component" value="Unassembled WGS sequence"/>
</dbReference>
<dbReference type="AlphaFoldDB" id="A0A7M7PRY9"/>
<name>A0A7M7PRY9_STRPU</name>
<protein>
    <submittedName>
        <fullName evidence="2">Uncharacterized protein</fullName>
    </submittedName>
</protein>
<dbReference type="KEGG" id="spu:105443746"/>
<accession>A0A7M7PRY9</accession>